<organism evidence="5 6">
    <name type="scientific">Paraburkholderia sacchari</name>
    <dbReference type="NCBI Taxonomy" id="159450"/>
    <lineage>
        <taxon>Bacteria</taxon>
        <taxon>Pseudomonadati</taxon>
        <taxon>Pseudomonadota</taxon>
        <taxon>Betaproteobacteria</taxon>
        <taxon>Burkholderiales</taxon>
        <taxon>Burkholderiaceae</taxon>
        <taxon>Paraburkholderia</taxon>
    </lineage>
</organism>
<evidence type="ECO:0000313" key="6">
    <source>
        <dbReference type="Proteomes" id="UP000030460"/>
    </source>
</evidence>
<feature type="transmembrane region" description="Helical" evidence="3">
    <location>
        <begin position="382"/>
        <end position="406"/>
    </location>
</feature>
<dbReference type="OrthoDB" id="100544at2"/>
<keyword evidence="1" id="KW-0443">Lipid metabolism</keyword>
<feature type="transmembrane region" description="Helical" evidence="3">
    <location>
        <begin position="294"/>
        <end position="314"/>
    </location>
</feature>
<evidence type="ECO:0000259" key="4">
    <source>
        <dbReference type="Pfam" id="PF01734"/>
    </source>
</evidence>
<dbReference type="EMBL" id="JTDB02000006">
    <property type="protein sequence ID" value="NLP63740.1"/>
    <property type="molecule type" value="Genomic_DNA"/>
</dbReference>
<keyword evidence="6" id="KW-1185">Reference proteome</keyword>
<feature type="compositionally biased region" description="Polar residues" evidence="2">
    <location>
        <begin position="1"/>
        <end position="20"/>
    </location>
</feature>
<feature type="transmembrane region" description="Helical" evidence="3">
    <location>
        <begin position="455"/>
        <end position="476"/>
    </location>
</feature>
<dbReference type="Pfam" id="PF01734">
    <property type="entry name" value="Patatin"/>
    <property type="match status" value="1"/>
</dbReference>
<protein>
    <recommendedName>
        <fullName evidence="4">PNPLA domain-containing protein</fullName>
    </recommendedName>
</protein>
<evidence type="ECO:0000256" key="1">
    <source>
        <dbReference type="ARBA" id="ARBA00023098"/>
    </source>
</evidence>
<name>A0A8T6ZHM1_9BURK</name>
<reference evidence="5" key="2">
    <citation type="submission" date="2020-04" db="EMBL/GenBank/DDBJ databases">
        <authorList>
            <person name="Alexandrino P."/>
            <person name="Mendonca T."/>
            <person name="Guaman L."/>
            <person name="Cherix J."/>
            <person name="Lozano-Sakalauskas G."/>
            <person name="Fujita A."/>
            <person name="Filho E.R."/>
            <person name="Long P."/>
            <person name="Padilla G."/>
            <person name="Taciro M.K."/>
            <person name="Gomez J.G."/>
            <person name="Silva L.F."/>
            <person name="Torres M."/>
        </authorList>
    </citation>
    <scope>NUCLEOTIDE SEQUENCE</scope>
    <source>
        <strain evidence="5">LMG 19450</strain>
    </source>
</reference>
<sequence>MNAPSTGESQARNSAGSRRQSVAHDFAQVLHEELNEIVKARKGQIDPIERGSPVSPGAPGTEADALRQSERLHLKGLALSGGGIRSATFSLGVIQALCEGKVLREFDYLSTVSGGGYIGSWLSAQMLHRFPNGNVADLESVLSPNTSPGGPPKAEEDASIGFLREYSNYLTPRVGLLSTDTLAAISAYVRNLVLIQAIFLASIVVVLSSPRVVFLAAQTLLQCAFCLWLPGTLGLLLLSLSVAGIVFNLRADQTSPCAKTGFVLLYVILPGVLAAFLMAIEMTNSGGLVTGWDMGRWVIFFTLFYAVVACVLPAQDRYPASGLEQHAGTRKVHRRRRRIVPLSKRIAIVVAGSLAGATGGVLLSLMHEGIRAVAHAHGHEQALWFAVSIAPFMILQVFALTIVLHLGLVGRIFDYDVHEWWARYGGWLLAVTVGGGGILTAGIYGSALVLWGDAWLTYAGGPAWLVASLWGVVTGASKKTDGSRKSCLERGLVIVPYVFIIGLAVIISYGEYRLLPVGTAEMSVQVAHAADQSTSPKSPAVHAPKPDFAQAVAEVSTQLSRQSEHQIELRGFKVYTVLVVFFCFLVVGLLLAWRVDINLFSLYNFYRNRLTRCYLGASRAAMGTRHPHPFTGFDIDDDIPLSHLAANEKRNFAQRPYHIINTTLNMTSGENLAWQQRKAASFFFSPLYCGFHLRCAMEPGHSEKSFMKTAQYMRGKHTFGPLDDIGPMLGGAVAVSGAAVSPNSGFHTDPGVAFLLTLFNVRLGRWCPNPASRNVPKRSSPEFGGALYLNELFGAADSTSRYVYLSDGGHFDNLGIYELVRRRVSLIVLCDCGEDAPLQFDDLADAIRKCSADFGVDIIIDVDPLRRESSDNPPPFSANHVVEGVIRYPGLGGSAPDAAAFEGRLILIKPTLTQEIYACASDLRNYAIVEPAFPQQSTVDQWFNEAQFESYRKLGYLIGRHLLEKPLKDGSMLVSRLQRCAGSQSGAEG</sequence>
<feature type="domain" description="PNPLA" evidence="4">
    <location>
        <begin position="77"/>
        <end position="125"/>
    </location>
</feature>
<feature type="transmembrane region" description="Helical" evidence="3">
    <location>
        <begin position="346"/>
        <end position="367"/>
    </location>
</feature>
<dbReference type="GO" id="GO:0005829">
    <property type="term" value="C:cytosol"/>
    <property type="evidence" value="ECO:0007669"/>
    <property type="project" value="TreeGrafter"/>
</dbReference>
<dbReference type="InterPro" id="IPR002641">
    <property type="entry name" value="PNPLA_dom"/>
</dbReference>
<feature type="transmembrane region" description="Helical" evidence="3">
    <location>
        <begin position="227"/>
        <end position="249"/>
    </location>
</feature>
<comment type="caution">
    <text evidence="5">The sequence shown here is derived from an EMBL/GenBank/DDBJ whole genome shotgun (WGS) entry which is preliminary data.</text>
</comment>
<dbReference type="InterPro" id="IPR016035">
    <property type="entry name" value="Acyl_Trfase/lysoPLipase"/>
</dbReference>
<evidence type="ECO:0000313" key="5">
    <source>
        <dbReference type="EMBL" id="NLP63740.1"/>
    </source>
</evidence>
<dbReference type="GO" id="GO:0046475">
    <property type="term" value="P:glycerophospholipid catabolic process"/>
    <property type="evidence" value="ECO:0007669"/>
    <property type="project" value="TreeGrafter"/>
</dbReference>
<dbReference type="RefSeq" id="WP_084225589.1">
    <property type="nucleotide sequence ID" value="NZ_CADFGF010000006.1"/>
</dbReference>
<feature type="transmembrane region" description="Helical" evidence="3">
    <location>
        <begin position="261"/>
        <end position="282"/>
    </location>
</feature>
<feature type="transmembrane region" description="Helical" evidence="3">
    <location>
        <begin position="188"/>
        <end position="207"/>
    </location>
</feature>
<keyword evidence="3" id="KW-0472">Membrane</keyword>
<feature type="transmembrane region" description="Helical" evidence="3">
    <location>
        <begin position="574"/>
        <end position="593"/>
    </location>
</feature>
<evidence type="ECO:0000256" key="2">
    <source>
        <dbReference type="SAM" id="MobiDB-lite"/>
    </source>
</evidence>
<keyword evidence="3" id="KW-1133">Transmembrane helix</keyword>
<dbReference type="Gene3D" id="3.40.1090.10">
    <property type="entry name" value="Cytosolic phospholipase A2 catalytic domain"/>
    <property type="match status" value="2"/>
</dbReference>
<dbReference type="GO" id="GO:0004623">
    <property type="term" value="F:phospholipase A2 activity"/>
    <property type="evidence" value="ECO:0007669"/>
    <property type="project" value="TreeGrafter"/>
</dbReference>
<dbReference type="AlphaFoldDB" id="A0A8T6ZHM1"/>
<feature type="transmembrane region" description="Helical" evidence="3">
    <location>
        <begin position="427"/>
        <end position="449"/>
    </location>
</feature>
<accession>A0A8T6ZHM1</accession>
<reference evidence="5" key="1">
    <citation type="journal article" date="2015" name="Genome Announc.">
        <title>Draft Genome Sequence of the Polyhydroxyalkanoate-Producing Bacterium Burkholderia sacchari LMG 19450 Isolated from Brazilian Sugarcane Plantation Soil.</title>
        <authorList>
            <person name="Alexandrino P.M."/>
            <person name="Mendonca T.T."/>
            <person name="Guaman Bautista L.P."/>
            <person name="Cherix J."/>
            <person name="Lozano-Sakalauskas G.C."/>
            <person name="Fujita A."/>
            <person name="Ramos Filho E."/>
            <person name="Long P."/>
            <person name="Padilla G."/>
            <person name="Taciro M.K."/>
            <person name="Gomez J.G."/>
            <person name="Silva L.F."/>
        </authorList>
    </citation>
    <scope>NUCLEOTIDE SEQUENCE</scope>
    <source>
        <strain evidence="5">LMG 19450</strain>
    </source>
</reference>
<dbReference type="Proteomes" id="UP000030460">
    <property type="component" value="Unassembled WGS sequence"/>
</dbReference>
<dbReference type="SUPFAM" id="SSF52151">
    <property type="entry name" value="FabD/lysophospholipase-like"/>
    <property type="match status" value="1"/>
</dbReference>
<gene>
    <name evidence="5" type="ORF">NH14_021775</name>
</gene>
<dbReference type="PANTHER" id="PTHR10728:SF40">
    <property type="entry name" value="PATATIN FAMILY PROTEIN"/>
    <property type="match status" value="1"/>
</dbReference>
<feature type="region of interest" description="Disordered" evidence="2">
    <location>
        <begin position="1"/>
        <end position="22"/>
    </location>
</feature>
<dbReference type="PANTHER" id="PTHR10728">
    <property type="entry name" value="CYTOSOLIC PHOSPHOLIPASE A2"/>
    <property type="match status" value="1"/>
</dbReference>
<proteinExistence type="predicted"/>
<keyword evidence="3" id="KW-0812">Transmembrane</keyword>
<evidence type="ECO:0000256" key="3">
    <source>
        <dbReference type="SAM" id="Phobius"/>
    </source>
</evidence>